<comment type="caution">
    <text evidence="1">The sequence shown here is derived from an EMBL/GenBank/DDBJ whole genome shotgun (WGS) entry which is preliminary data.</text>
</comment>
<gene>
    <name evidence="1" type="ORF">MiSe_51570</name>
</gene>
<sequence length="80" mass="8717">MASKTLCVQGGKIRGGNCPAESTTQKYTDSSNPKAVVVTVKPSYKDGVSTHFSDDERLLSVHRQPYKAKVSLSLEFTVIQ</sequence>
<proteinExistence type="predicted"/>
<name>A0AAV3XFR9_9CYAN</name>
<dbReference type="AlphaFoldDB" id="A0AAV3XFR9"/>
<evidence type="ECO:0000313" key="1">
    <source>
        <dbReference type="EMBL" id="GET40348.1"/>
    </source>
</evidence>
<dbReference type="Proteomes" id="UP001050975">
    <property type="component" value="Unassembled WGS sequence"/>
</dbReference>
<protein>
    <submittedName>
        <fullName evidence="1">Uncharacterized protein</fullName>
    </submittedName>
</protein>
<evidence type="ECO:0000313" key="2">
    <source>
        <dbReference type="Proteomes" id="UP001050975"/>
    </source>
</evidence>
<keyword evidence="2" id="KW-1185">Reference proteome</keyword>
<accession>A0AAV3XFR9</accession>
<reference evidence="1" key="1">
    <citation type="submission" date="2019-10" db="EMBL/GenBank/DDBJ databases">
        <title>Draft genome sequece of Microseira wollei NIES-4236.</title>
        <authorList>
            <person name="Yamaguchi H."/>
            <person name="Suzuki S."/>
            <person name="Kawachi M."/>
        </authorList>
    </citation>
    <scope>NUCLEOTIDE SEQUENCE</scope>
    <source>
        <strain evidence="1">NIES-4236</strain>
    </source>
</reference>
<organism evidence="1 2">
    <name type="scientific">Microseira wollei NIES-4236</name>
    <dbReference type="NCBI Taxonomy" id="2530354"/>
    <lineage>
        <taxon>Bacteria</taxon>
        <taxon>Bacillati</taxon>
        <taxon>Cyanobacteriota</taxon>
        <taxon>Cyanophyceae</taxon>
        <taxon>Oscillatoriophycideae</taxon>
        <taxon>Aerosakkonematales</taxon>
        <taxon>Aerosakkonemataceae</taxon>
        <taxon>Microseira</taxon>
    </lineage>
</organism>
<dbReference type="EMBL" id="BLAY01000088">
    <property type="protein sequence ID" value="GET40348.1"/>
    <property type="molecule type" value="Genomic_DNA"/>
</dbReference>